<proteinExistence type="predicted"/>
<dbReference type="EMBL" id="JBGMDY010000003">
    <property type="protein sequence ID" value="KAL2340291.1"/>
    <property type="molecule type" value="Genomic_DNA"/>
</dbReference>
<evidence type="ECO:0000313" key="2">
    <source>
        <dbReference type="EMBL" id="KAL2340291.1"/>
    </source>
</evidence>
<accession>A0ABD1MXC8</accession>
<comment type="caution">
    <text evidence="2">The sequence shown here is derived from an EMBL/GenBank/DDBJ whole genome shotgun (WGS) entry which is preliminary data.</text>
</comment>
<feature type="coiled-coil region" evidence="1">
    <location>
        <begin position="61"/>
        <end position="116"/>
    </location>
</feature>
<evidence type="ECO:0000313" key="3">
    <source>
        <dbReference type="Proteomes" id="UP001603857"/>
    </source>
</evidence>
<reference evidence="2 3" key="1">
    <citation type="submission" date="2024-08" db="EMBL/GenBank/DDBJ databases">
        <title>Insights into the chromosomal genome structure of Flemingia macrophylla.</title>
        <authorList>
            <person name="Ding Y."/>
            <person name="Zhao Y."/>
            <person name="Bi W."/>
            <person name="Wu M."/>
            <person name="Zhao G."/>
            <person name="Gong Y."/>
            <person name="Li W."/>
            <person name="Zhang P."/>
        </authorList>
    </citation>
    <scope>NUCLEOTIDE SEQUENCE [LARGE SCALE GENOMIC DNA]</scope>
    <source>
        <strain evidence="2">DYQJB</strain>
        <tissue evidence="2">Leaf</tissue>
    </source>
</reference>
<evidence type="ECO:0000256" key="1">
    <source>
        <dbReference type="SAM" id="Coils"/>
    </source>
</evidence>
<dbReference type="Proteomes" id="UP001603857">
    <property type="component" value="Unassembled WGS sequence"/>
</dbReference>
<keyword evidence="1" id="KW-0175">Coiled coil</keyword>
<keyword evidence="3" id="KW-1185">Reference proteome</keyword>
<name>A0ABD1MXC8_9FABA</name>
<gene>
    <name evidence="2" type="ORF">Fmac_008231</name>
</gene>
<dbReference type="PANTHER" id="PTHR14281:SF0">
    <property type="entry name" value="KINETOCHORE PROTEIN SPC25"/>
    <property type="match status" value="1"/>
</dbReference>
<dbReference type="PANTHER" id="PTHR14281">
    <property type="entry name" value="KINETOCHORE PROTEIN SPC25-RELATED"/>
    <property type="match status" value="1"/>
</dbReference>
<protein>
    <submittedName>
        <fullName evidence="2">Uncharacterized protein</fullName>
    </submittedName>
</protein>
<dbReference type="InterPro" id="IPR045143">
    <property type="entry name" value="Spc25"/>
</dbReference>
<sequence length="144" mass="16010">MESSISIRNTQTPLQMQIIIDAFTASRAQSLQSLRDTAQQTAFKGFQFPITFSLSFFPVQIHEAKATLREAEDDLVKALAIKTRKEAKRMALTDAIASAKARVEDLTTTIHELRTKNQEYSAFISQQSLDHGGIKVANCHLALS</sequence>
<dbReference type="AlphaFoldDB" id="A0ABD1MXC8"/>
<organism evidence="2 3">
    <name type="scientific">Flemingia macrophylla</name>
    <dbReference type="NCBI Taxonomy" id="520843"/>
    <lineage>
        <taxon>Eukaryota</taxon>
        <taxon>Viridiplantae</taxon>
        <taxon>Streptophyta</taxon>
        <taxon>Embryophyta</taxon>
        <taxon>Tracheophyta</taxon>
        <taxon>Spermatophyta</taxon>
        <taxon>Magnoliopsida</taxon>
        <taxon>eudicotyledons</taxon>
        <taxon>Gunneridae</taxon>
        <taxon>Pentapetalae</taxon>
        <taxon>rosids</taxon>
        <taxon>fabids</taxon>
        <taxon>Fabales</taxon>
        <taxon>Fabaceae</taxon>
        <taxon>Papilionoideae</taxon>
        <taxon>50 kb inversion clade</taxon>
        <taxon>NPAAA clade</taxon>
        <taxon>indigoferoid/millettioid clade</taxon>
        <taxon>Phaseoleae</taxon>
        <taxon>Flemingia</taxon>
    </lineage>
</organism>